<dbReference type="GO" id="GO:0061630">
    <property type="term" value="F:ubiquitin protein ligase activity"/>
    <property type="evidence" value="ECO:0007669"/>
    <property type="project" value="UniProtKB-EC"/>
</dbReference>
<dbReference type="EMBL" id="JBJUIK010000004">
    <property type="protein sequence ID" value="KAL3528825.1"/>
    <property type="molecule type" value="Genomic_DNA"/>
</dbReference>
<keyword evidence="7" id="KW-0833">Ubl conjugation pathway</keyword>
<dbReference type="EC" id="2.3.2.27" evidence="4"/>
<evidence type="ECO:0000256" key="4">
    <source>
        <dbReference type="ARBA" id="ARBA00012483"/>
    </source>
</evidence>
<dbReference type="Pfam" id="PF11145">
    <property type="entry name" value="DUF2921"/>
    <property type="match status" value="1"/>
</dbReference>
<feature type="transmembrane region" description="Helical" evidence="10">
    <location>
        <begin position="828"/>
        <end position="848"/>
    </location>
</feature>
<dbReference type="AlphaFoldDB" id="A0ABD3AEE1"/>
<evidence type="ECO:0000313" key="13">
    <source>
        <dbReference type="EMBL" id="KAL3528825.1"/>
    </source>
</evidence>
<evidence type="ECO:0000256" key="3">
    <source>
        <dbReference type="ARBA" id="ARBA00004906"/>
    </source>
</evidence>
<sequence>MSSVLPAFEDSEEFDEYKRICKFERLVEVERECNPVLSSASKAKLGIEKLYDIVRGLSFQNGDWVQQASGGAPLMPFDSSDMPMNATGSGPLLKLASFWVMGMNFSYSSENAIVVCGLLSIGITRNRTLPYTPNTWYPQFHKIPGYSVLTIAFEGLYVESESNKGQGLMCMLGTSISPFSEGFVDFSTWPLNHGCKNNLLPPVKDDRIMLVLQYPQSFTLTSRAILGEMRSLNKRSDPKFFDDIGIVSHFSYDSRYQFVSKEIVSKAWNSTLYQDDLTDRSINVYQGNHFCRVLRNFASEKFDIVVENCNISSICMNLGPFVLDEKVGSKDGILHKLRLMMTDVRCVLGDNISKLGGAKVSAFFRVVSPLEDVYTSGARTGISGLTISAEGTWDPSNGQLCMIGCVGLESDLNKCSSRLSLVIPVSLSITQRSILTGTITNIQGTDSFSPLLFQKKVRPFDLWNKYYDYTWSYLSYKYSKIELANDFFMRSKKFNIRTLVNNFIFKYPSIEDADNLTLLSSLSSKLSFHVNALPDCNHEDKLPKTLVSLELLTFGKLFGRYWSELTRHHNQELNSENHGNFASTDVKLPLNISAHLTLSGDYYGHISKLYLEGLYDQNAGKMYLIGCRDIHSERYVYENLNLESKMDCLMEVMVEYSSETTRWLINPTAKVSISSMRNAEDPLYFRPIRLNTFLIPFTDNSKEVKFRQDFEEILRVLLLLGSVSCLLSQSWYMKKKANVIPFISLLMLTIQVLVYGFPLIMNTTILIKWSEYHYRSRFPYNETNKMLDIIKKSLLLALFVLALRLCWKVSKSRQNTQYLPPADYRPREIRVFLATWIIHMFGFLVILVTQEMKIDKRASATANFDSPDWETMMQEYWNLVQDWFLLPQIMGNLVWQVQVKPLSKVYYIGFTILRFLLRAYDYLRDPVFDPYMHQNETSSSPEFFWRFEKIVITMIMLFLALIIHVQQSGCSICKFK</sequence>
<evidence type="ECO:0000256" key="1">
    <source>
        <dbReference type="ARBA" id="ARBA00000900"/>
    </source>
</evidence>
<feature type="transmembrane region" description="Helical" evidence="10">
    <location>
        <begin position="943"/>
        <end position="965"/>
    </location>
</feature>
<feature type="domain" description="DUF2921" evidence="12">
    <location>
        <begin position="535"/>
        <end position="688"/>
    </location>
</feature>
<feature type="domain" description="SWEET-like" evidence="11">
    <location>
        <begin position="702"/>
        <end position="968"/>
    </location>
</feature>
<feature type="domain" description="DUF2921" evidence="12">
    <location>
        <begin position="266"/>
        <end position="445"/>
    </location>
</feature>
<dbReference type="PANTHER" id="PTHR33389:SF26">
    <property type="match status" value="1"/>
</dbReference>
<comment type="subcellular location">
    <subcellularLocation>
        <location evidence="2">Endomembrane system</location>
        <topology evidence="2">Multi-pass membrane protein</topology>
    </subcellularLocation>
</comment>
<keyword evidence="5" id="KW-0808">Transferase</keyword>
<reference evidence="13 14" key="1">
    <citation type="submission" date="2024-11" db="EMBL/GenBank/DDBJ databases">
        <title>A near-complete genome assembly of Cinchona calisaya.</title>
        <authorList>
            <person name="Lian D.C."/>
            <person name="Zhao X.W."/>
            <person name="Wei L."/>
        </authorList>
    </citation>
    <scope>NUCLEOTIDE SEQUENCE [LARGE SCALE GENOMIC DNA]</scope>
    <source>
        <tissue evidence="13">Nenye</tissue>
    </source>
</reference>
<evidence type="ECO:0000256" key="7">
    <source>
        <dbReference type="ARBA" id="ARBA00022786"/>
    </source>
</evidence>
<evidence type="ECO:0000256" key="10">
    <source>
        <dbReference type="SAM" id="Phobius"/>
    </source>
</evidence>
<evidence type="ECO:0000313" key="14">
    <source>
        <dbReference type="Proteomes" id="UP001630127"/>
    </source>
</evidence>
<dbReference type="InterPro" id="IPR057425">
    <property type="entry name" value="DUF2921_N"/>
</dbReference>
<feature type="domain" description="DUF2921" evidence="12">
    <location>
        <begin position="30"/>
        <end position="244"/>
    </location>
</feature>
<keyword evidence="6 10" id="KW-0812">Transmembrane</keyword>
<evidence type="ECO:0000259" key="11">
    <source>
        <dbReference type="Pfam" id="PF11145"/>
    </source>
</evidence>
<dbReference type="Pfam" id="PF25333">
    <property type="entry name" value="DUF2921_N"/>
    <property type="match status" value="3"/>
</dbReference>
<comment type="catalytic activity">
    <reaction evidence="1">
        <text>S-ubiquitinyl-[E2 ubiquitin-conjugating enzyme]-L-cysteine + [acceptor protein]-L-lysine = [E2 ubiquitin-conjugating enzyme]-L-cysteine + N(6)-ubiquitinyl-[acceptor protein]-L-lysine.</text>
        <dbReference type="EC" id="2.3.2.27"/>
    </reaction>
</comment>
<evidence type="ECO:0000259" key="12">
    <source>
        <dbReference type="Pfam" id="PF25333"/>
    </source>
</evidence>
<dbReference type="PANTHER" id="PTHR33389">
    <property type="entry name" value="FAMILY PROTEIN, PUTATIVE (DUF2921)-RELATED"/>
    <property type="match status" value="1"/>
</dbReference>
<keyword evidence="14" id="KW-1185">Reference proteome</keyword>
<protein>
    <recommendedName>
        <fullName evidence="4">RING-type E3 ubiquitin transferase</fullName>
        <ecNumber evidence="4">2.3.2.27</ecNumber>
    </recommendedName>
</protein>
<feature type="transmembrane region" description="Helical" evidence="10">
    <location>
        <begin position="745"/>
        <end position="769"/>
    </location>
</feature>
<comment type="caution">
    <text evidence="13">The sequence shown here is derived from an EMBL/GenBank/DDBJ whole genome shotgun (WGS) entry which is preliminary data.</text>
</comment>
<comment type="pathway">
    <text evidence="3">Protein modification; protein ubiquitination.</text>
</comment>
<dbReference type="GO" id="GO:0012505">
    <property type="term" value="C:endomembrane system"/>
    <property type="evidence" value="ECO:0007669"/>
    <property type="project" value="UniProtKB-SubCell"/>
</dbReference>
<evidence type="ECO:0000256" key="5">
    <source>
        <dbReference type="ARBA" id="ARBA00022679"/>
    </source>
</evidence>
<gene>
    <name evidence="13" type="ORF">ACH5RR_008147</name>
</gene>
<dbReference type="InterPro" id="IPR021319">
    <property type="entry name" value="DUF2921"/>
</dbReference>
<name>A0ABD3AEE1_9GENT</name>
<feature type="transmembrane region" description="Helical" evidence="10">
    <location>
        <begin position="713"/>
        <end position="733"/>
    </location>
</feature>
<accession>A0ABD3AEE1</accession>
<evidence type="ECO:0000256" key="2">
    <source>
        <dbReference type="ARBA" id="ARBA00004127"/>
    </source>
</evidence>
<keyword evidence="9 10" id="KW-0472">Membrane</keyword>
<evidence type="ECO:0000256" key="8">
    <source>
        <dbReference type="ARBA" id="ARBA00022989"/>
    </source>
</evidence>
<evidence type="ECO:0000256" key="6">
    <source>
        <dbReference type="ARBA" id="ARBA00022692"/>
    </source>
</evidence>
<feature type="transmembrane region" description="Helical" evidence="10">
    <location>
        <begin position="905"/>
        <end position="923"/>
    </location>
</feature>
<keyword evidence="8 10" id="KW-1133">Transmembrane helix</keyword>
<organism evidence="13 14">
    <name type="scientific">Cinchona calisaya</name>
    <dbReference type="NCBI Taxonomy" id="153742"/>
    <lineage>
        <taxon>Eukaryota</taxon>
        <taxon>Viridiplantae</taxon>
        <taxon>Streptophyta</taxon>
        <taxon>Embryophyta</taxon>
        <taxon>Tracheophyta</taxon>
        <taxon>Spermatophyta</taxon>
        <taxon>Magnoliopsida</taxon>
        <taxon>eudicotyledons</taxon>
        <taxon>Gunneridae</taxon>
        <taxon>Pentapetalae</taxon>
        <taxon>asterids</taxon>
        <taxon>lamiids</taxon>
        <taxon>Gentianales</taxon>
        <taxon>Rubiaceae</taxon>
        <taxon>Cinchonoideae</taxon>
        <taxon>Cinchoneae</taxon>
        <taxon>Cinchona</taxon>
    </lineage>
</organism>
<dbReference type="Proteomes" id="UP001630127">
    <property type="component" value="Unassembled WGS sequence"/>
</dbReference>
<proteinExistence type="predicted"/>
<evidence type="ECO:0000256" key="9">
    <source>
        <dbReference type="ARBA" id="ARBA00023136"/>
    </source>
</evidence>